<proteinExistence type="predicted"/>
<name>A0A0C1MK19_9GAMM</name>
<organism evidence="2 3">
    <name type="scientific">Pseudoalteromonas luteoviolacea</name>
    <dbReference type="NCBI Taxonomy" id="43657"/>
    <lineage>
        <taxon>Bacteria</taxon>
        <taxon>Pseudomonadati</taxon>
        <taxon>Pseudomonadota</taxon>
        <taxon>Gammaproteobacteria</taxon>
        <taxon>Alteromonadales</taxon>
        <taxon>Pseudoalteromonadaceae</taxon>
        <taxon>Pseudoalteromonas</taxon>
    </lineage>
</organism>
<sequence>MYLIYHPVMGRRLIANKLEKKLDFFRKANENYHFTKQEGGLLSLYFITAISFIVTFVEVNLFKFNLIGSVPFRLHIYGPSHLLISFFELFLVISMVLGKNRSSKEERHRFA</sequence>
<keyword evidence="1" id="KW-1133">Transmembrane helix</keyword>
<accession>A0A0C1MK19</accession>
<evidence type="ECO:0000313" key="3">
    <source>
        <dbReference type="Proteomes" id="UP000031327"/>
    </source>
</evidence>
<evidence type="ECO:0000313" key="2">
    <source>
        <dbReference type="EMBL" id="KID57394.1"/>
    </source>
</evidence>
<dbReference type="RefSeq" id="WP_039609165.1">
    <property type="nucleotide sequence ID" value="NZ_JWIC01000005.1"/>
</dbReference>
<dbReference type="EMBL" id="JWIC01000005">
    <property type="protein sequence ID" value="KID57394.1"/>
    <property type="molecule type" value="Genomic_DNA"/>
</dbReference>
<dbReference type="Proteomes" id="UP000031327">
    <property type="component" value="Unassembled WGS sequence"/>
</dbReference>
<comment type="caution">
    <text evidence="2">The sequence shown here is derived from an EMBL/GenBank/DDBJ whole genome shotgun (WGS) entry which is preliminary data.</text>
</comment>
<protein>
    <submittedName>
        <fullName evidence="2">Uncharacterized protein</fullName>
    </submittedName>
</protein>
<dbReference type="OrthoDB" id="6300106at2"/>
<dbReference type="AlphaFoldDB" id="A0A0C1MK19"/>
<gene>
    <name evidence="2" type="ORF">JF50_09310</name>
</gene>
<reference evidence="2 3" key="1">
    <citation type="submission" date="2014-12" db="EMBL/GenBank/DDBJ databases">
        <title>Draft Genome Sequence of Pseudoalteromonas luteoviolacea HI1.</title>
        <authorList>
            <person name="Asahina A.Y."/>
            <person name="Hadfield M.G."/>
        </authorList>
    </citation>
    <scope>NUCLEOTIDE SEQUENCE [LARGE SCALE GENOMIC DNA]</scope>
    <source>
        <strain evidence="2 3">HI1</strain>
    </source>
</reference>
<keyword evidence="1" id="KW-0472">Membrane</keyword>
<evidence type="ECO:0000256" key="1">
    <source>
        <dbReference type="SAM" id="Phobius"/>
    </source>
</evidence>
<feature type="transmembrane region" description="Helical" evidence="1">
    <location>
        <begin position="74"/>
        <end position="97"/>
    </location>
</feature>
<keyword evidence="1" id="KW-0812">Transmembrane</keyword>
<feature type="transmembrane region" description="Helical" evidence="1">
    <location>
        <begin position="42"/>
        <end position="62"/>
    </location>
</feature>